<evidence type="ECO:0000259" key="2">
    <source>
        <dbReference type="PROSITE" id="PS51740"/>
    </source>
</evidence>
<dbReference type="Pfam" id="PF04014">
    <property type="entry name" value="MazE_antitoxin"/>
    <property type="match status" value="1"/>
</dbReference>
<dbReference type="SUPFAM" id="SSF89447">
    <property type="entry name" value="AbrB/MazE/MraZ-like"/>
    <property type="match status" value="1"/>
</dbReference>
<dbReference type="InterPro" id="IPR007159">
    <property type="entry name" value="SpoVT-AbrB_dom"/>
</dbReference>
<evidence type="ECO:0000313" key="4">
    <source>
        <dbReference type="Proteomes" id="UP001529201"/>
    </source>
</evidence>
<dbReference type="GO" id="GO:0003677">
    <property type="term" value="F:DNA binding"/>
    <property type="evidence" value="ECO:0007669"/>
    <property type="project" value="UniProtKB-KW"/>
</dbReference>
<dbReference type="RefSeq" id="WP_010277753.1">
    <property type="nucleotide sequence ID" value="NZ_BMBO01000039.1"/>
</dbReference>
<keyword evidence="4" id="KW-1185">Reference proteome</keyword>
<dbReference type="Proteomes" id="UP001529201">
    <property type="component" value="Unassembled WGS sequence"/>
</dbReference>
<feature type="domain" description="SpoVT-AbrB" evidence="2">
    <location>
        <begin position="4"/>
        <end position="50"/>
    </location>
</feature>
<keyword evidence="1 3" id="KW-0238">DNA-binding</keyword>
<accession>A0ABT6HEL3</accession>
<reference evidence="3 4" key="1">
    <citation type="submission" date="2023-02" db="EMBL/GenBank/DDBJ databases">
        <title>Antimicrobial susceptibility testing and tentative epidemiological cut-off values for Lactobacillaceae family species intended for ingestion.</title>
        <authorList>
            <person name="Noehr-Meldgaard K."/>
            <person name="Struve C."/>
            <person name="Ingmer H."/>
            <person name="Koza A."/>
            <person name="Al-Nakeeb K."/>
            <person name="Agersoe Y."/>
        </authorList>
    </citation>
    <scope>NUCLEOTIDE SEQUENCE [LARGE SCALE GENOMIC DNA]</scope>
    <source>
        <strain evidence="3 4">DSM 20193</strain>
    </source>
</reference>
<comment type="caution">
    <text evidence="3">The sequence shown here is derived from an EMBL/GenBank/DDBJ whole genome shotgun (WGS) entry which is preliminary data.</text>
</comment>
<dbReference type="InterPro" id="IPR037914">
    <property type="entry name" value="SpoVT-AbrB_sf"/>
</dbReference>
<sequence>MTNTGIGTVTAKGQVSIPAKFRTKLNIEKGDKLTFTLNDNQELIVSKEPSKLDWDDLFASYPTEVVDIDENGKYDEKKSPNFHDWMVNG</sequence>
<proteinExistence type="predicted"/>
<dbReference type="NCBIfam" id="TIGR01439">
    <property type="entry name" value="lp_hng_hel_AbrB"/>
    <property type="match status" value="1"/>
</dbReference>
<dbReference type="SMART" id="SM00966">
    <property type="entry name" value="SpoVT_AbrB"/>
    <property type="match status" value="1"/>
</dbReference>
<protein>
    <submittedName>
        <fullName evidence="3">AbrB/MazE/SpoVT family DNA-binding domain-containing protein</fullName>
    </submittedName>
</protein>
<dbReference type="GeneID" id="64344597"/>
<name>A0ABT6HEL3_LEUPS</name>
<dbReference type="Gene3D" id="2.10.260.10">
    <property type="match status" value="1"/>
</dbReference>
<evidence type="ECO:0000256" key="1">
    <source>
        <dbReference type="PROSITE-ProRule" id="PRU01076"/>
    </source>
</evidence>
<evidence type="ECO:0000313" key="3">
    <source>
        <dbReference type="EMBL" id="MDG9734065.1"/>
    </source>
</evidence>
<dbReference type="EMBL" id="JARGDN010000009">
    <property type="protein sequence ID" value="MDG9734065.1"/>
    <property type="molecule type" value="Genomic_DNA"/>
</dbReference>
<dbReference type="PROSITE" id="PS51740">
    <property type="entry name" value="SPOVT_ABRB"/>
    <property type="match status" value="1"/>
</dbReference>
<gene>
    <name evidence="3" type="ORF">P1N92_08030</name>
</gene>
<organism evidence="3 4">
    <name type="scientific">Leuconostoc pseudomesenteroides</name>
    <dbReference type="NCBI Taxonomy" id="33968"/>
    <lineage>
        <taxon>Bacteria</taxon>
        <taxon>Bacillati</taxon>
        <taxon>Bacillota</taxon>
        <taxon>Bacilli</taxon>
        <taxon>Lactobacillales</taxon>
        <taxon>Lactobacillaceae</taxon>
        <taxon>Leuconostoc</taxon>
    </lineage>
</organism>